<comment type="caution">
    <text evidence="1">The sequence shown here is derived from an EMBL/GenBank/DDBJ whole genome shotgun (WGS) entry which is preliminary data.</text>
</comment>
<dbReference type="Proteomes" id="UP000728968">
    <property type="component" value="Unassembled WGS sequence"/>
</dbReference>
<sequence length="182" mass="21056">MPKSNEKEIQKRKVVLILVEGASDKKALSLIEIFYKSKNLKVYTTKGDITSDITNVSNCTKKLKTIVEDFIEDKKLEKDDIAEVIHIIDTDGAFIPDNCIVVDKTLADFHYTLDCIKANNKRKVKNRNDRKIEIIKELLNTKKIDKTIKYRIFYMSCNLDHVLHNEINLDSNLKVEKAFLHS</sequence>
<keyword evidence="2" id="KW-1185">Reference proteome</keyword>
<gene>
    <name evidence="1" type="ORF">H6A04_11385</name>
</gene>
<evidence type="ECO:0000313" key="2">
    <source>
        <dbReference type="Proteomes" id="UP000728968"/>
    </source>
</evidence>
<name>A0ABS2G474_FUSMR</name>
<accession>A0ABS2G474</accession>
<dbReference type="RefSeq" id="WP_204716849.1">
    <property type="nucleotide sequence ID" value="NZ_JACJLT010000235.1"/>
</dbReference>
<organism evidence="1 2">
    <name type="scientific">Fusobacterium mortiferum</name>
    <dbReference type="NCBI Taxonomy" id="850"/>
    <lineage>
        <taxon>Bacteria</taxon>
        <taxon>Fusobacteriati</taxon>
        <taxon>Fusobacteriota</taxon>
        <taxon>Fusobacteriia</taxon>
        <taxon>Fusobacteriales</taxon>
        <taxon>Fusobacteriaceae</taxon>
        <taxon>Fusobacterium</taxon>
    </lineage>
</organism>
<proteinExistence type="predicted"/>
<dbReference type="EMBL" id="JACJLT010000235">
    <property type="protein sequence ID" value="MBM6876234.1"/>
    <property type="molecule type" value="Genomic_DNA"/>
</dbReference>
<reference evidence="1 2" key="1">
    <citation type="journal article" date="2021" name="Sci. Rep.">
        <title>The distribution of antibiotic resistance genes in chicken gut microbiota commensals.</title>
        <authorList>
            <person name="Juricova H."/>
            <person name="Matiasovicova J."/>
            <person name="Kubasova T."/>
            <person name="Cejkova D."/>
            <person name="Rychlik I."/>
        </authorList>
    </citation>
    <scope>NUCLEOTIDE SEQUENCE [LARGE SCALE GENOMIC DNA]</scope>
    <source>
        <strain evidence="1 2">An425</strain>
    </source>
</reference>
<protein>
    <recommendedName>
        <fullName evidence="3">RloB domain-containing protein</fullName>
    </recommendedName>
</protein>
<evidence type="ECO:0008006" key="3">
    <source>
        <dbReference type="Google" id="ProtNLM"/>
    </source>
</evidence>
<evidence type="ECO:0000313" key="1">
    <source>
        <dbReference type="EMBL" id="MBM6876234.1"/>
    </source>
</evidence>